<dbReference type="SUPFAM" id="SSF52467">
    <property type="entry name" value="DHS-like NAD/FAD-binding domain"/>
    <property type="match status" value="1"/>
</dbReference>
<evidence type="ECO:0000313" key="7">
    <source>
        <dbReference type="Proteomes" id="UP000184148"/>
    </source>
</evidence>
<accession>A0A1M5AQN9</accession>
<evidence type="ECO:0000256" key="4">
    <source>
        <dbReference type="PROSITE-ProRule" id="PRU00236"/>
    </source>
</evidence>
<dbReference type="STRING" id="1121429.SAMN02745133_02364"/>
<dbReference type="CDD" id="cd01407">
    <property type="entry name" value="SIR2-fam"/>
    <property type="match status" value="1"/>
</dbReference>
<keyword evidence="4" id="KW-0862">Zinc</keyword>
<dbReference type="EMBL" id="FQUY01000018">
    <property type="protein sequence ID" value="SHF32571.1"/>
    <property type="molecule type" value="Genomic_DNA"/>
</dbReference>
<dbReference type="PROSITE" id="PS50305">
    <property type="entry name" value="SIRTUIN"/>
    <property type="match status" value="1"/>
</dbReference>
<dbReference type="InterPro" id="IPR026590">
    <property type="entry name" value="Ssirtuin_cat_dom"/>
</dbReference>
<dbReference type="NCBIfam" id="NF001753">
    <property type="entry name" value="PRK00481.1-3"/>
    <property type="match status" value="1"/>
</dbReference>
<keyword evidence="2" id="KW-0808">Transferase</keyword>
<dbReference type="PANTHER" id="PTHR11085:SF4">
    <property type="entry name" value="NAD-DEPENDENT PROTEIN DEACYLASE"/>
    <property type="match status" value="1"/>
</dbReference>
<dbReference type="InterPro" id="IPR026591">
    <property type="entry name" value="Sirtuin_cat_small_dom_sf"/>
</dbReference>
<dbReference type="Gene3D" id="3.30.1600.10">
    <property type="entry name" value="SIR2/SIRT2 'Small Domain"/>
    <property type="match status" value="1"/>
</dbReference>
<sequence>MPLQYLEQIQQLIHLVRHAGKVLALTGAGISTESGIPDFRTKNTGLWEQFNPEEVAGIQALKKDPQSFYRFNLQWWKDCLRAKPNAAHEALARLEKSGWLLGVITQNIDGLHQAAGSQRVWEVHGNLRSCHCLACGKEYAIKQLYQDFSCEQCGGLLRPNVVLFGDPMPRDYYIAEKVLSGCQLLLVIGSSLQVQPVASLPSLSRQVVIINREPTPWDHDAELVFRESASQVLADLVKGLQDLPGPYFQGNS</sequence>
<feature type="binding site" evidence="4">
    <location>
        <position position="135"/>
    </location>
    <ligand>
        <name>Zn(2+)</name>
        <dbReference type="ChEBI" id="CHEBI:29105"/>
    </ligand>
</feature>
<dbReference type="Proteomes" id="UP000184148">
    <property type="component" value="Unassembled WGS sequence"/>
</dbReference>
<keyword evidence="4" id="KW-0479">Metal-binding</keyword>
<proteinExistence type="predicted"/>
<feature type="active site" description="Proton acceptor" evidence="4">
    <location>
        <position position="124"/>
    </location>
</feature>
<dbReference type="InterPro" id="IPR029035">
    <property type="entry name" value="DHS-like_NAD/FAD-binding_dom"/>
</dbReference>
<dbReference type="GO" id="GO:0070403">
    <property type="term" value="F:NAD+ binding"/>
    <property type="evidence" value="ECO:0007669"/>
    <property type="project" value="InterPro"/>
</dbReference>
<reference evidence="7" key="1">
    <citation type="submission" date="2016-11" db="EMBL/GenBank/DDBJ databases">
        <authorList>
            <person name="Varghese N."/>
            <person name="Submissions S."/>
        </authorList>
    </citation>
    <scope>NUCLEOTIDE SEQUENCE [LARGE SCALE GENOMIC DNA]</scope>
    <source>
        <strain evidence="7">DSM 12395</strain>
    </source>
</reference>
<feature type="binding site" evidence="4">
    <location>
        <position position="150"/>
    </location>
    <ligand>
        <name>Zn(2+)</name>
        <dbReference type="ChEBI" id="CHEBI:29105"/>
    </ligand>
</feature>
<feature type="binding site" evidence="4">
    <location>
        <position position="153"/>
    </location>
    <ligand>
        <name>Zn(2+)</name>
        <dbReference type="ChEBI" id="CHEBI:29105"/>
    </ligand>
</feature>
<evidence type="ECO:0000256" key="3">
    <source>
        <dbReference type="ARBA" id="ARBA00023027"/>
    </source>
</evidence>
<dbReference type="AlphaFoldDB" id="A0A1M5AQN9"/>
<dbReference type="InterPro" id="IPR003000">
    <property type="entry name" value="Sirtuin"/>
</dbReference>
<evidence type="ECO:0000256" key="1">
    <source>
        <dbReference type="ARBA" id="ARBA00012928"/>
    </source>
</evidence>
<feature type="binding site" evidence="4">
    <location>
        <position position="132"/>
    </location>
    <ligand>
        <name>Zn(2+)</name>
        <dbReference type="ChEBI" id="CHEBI:29105"/>
    </ligand>
</feature>
<evidence type="ECO:0000256" key="2">
    <source>
        <dbReference type="ARBA" id="ARBA00022679"/>
    </source>
</evidence>
<name>A0A1M5AQN9_9FIRM</name>
<organism evidence="6 7">
    <name type="scientific">Desulforamulus putei DSM 12395</name>
    <dbReference type="NCBI Taxonomy" id="1121429"/>
    <lineage>
        <taxon>Bacteria</taxon>
        <taxon>Bacillati</taxon>
        <taxon>Bacillota</taxon>
        <taxon>Clostridia</taxon>
        <taxon>Eubacteriales</taxon>
        <taxon>Peptococcaceae</taxon>
        <taxon>Desulforamulus</taxon>
    </lineage>
</organism>
<feature type="domain" description="Deacetylase sirtuin-type" evidence="5">
    <location>
        <begin position="2"/>
        <end position="246"/>
    </location>
</feature>
<dbReference type="Pfam" id="PF02146">
    <property type="entry name" value="SIR2"/>
    <property type="match status" value="1"/>
</dbReference>
<protein>
    <recommendedName>
        <fullName evidence="1">protein acetyllysine N-acetyltransferase</fullName>
        <ecNumber evidence="1">2.3.1.286</ecNumber>
    </recommendedName>
</protein>
<dbReference type="InterPro" id="IPR050134">
    <property type="entry name" value="NAD-dep_sirtuin_deacylases"/>
</dbReference>
<dbReference type="GO" id="GO:0017136">
    <property type="term" value="F:histone deacetylase activity, NAD-dependent"/>
    <property type="evidence" value="ECO:0007669"/>
    <property type="project" value="TreeGrafter"/>
</dbReference>
<dbReference type="GO" id="GO:0046872">
    <property type="term" value="F:metal ion binding"/>
    <property type="evidence" value="ECO:0007669"/>
    <property type="project" value="UniProtKB-KW"/>
</dbReference>
<keyword evidence="7" id="KW-1185">Reference proteome</keyword>
<keyword evidence="3" id="KW-0520">NAD</keyword>
<dbReference type="PANTHER" id="PTHR11085">
    <property type="entry name" value="NAD-DEPENDENT PROTEIN DEACYLASE SIRTUIN-5, MITOCHONDRIAL-RELATED"/>
    <property type="match status" value="1"/>
</dbReference>
<evidence type="ECO:0000313" key="6">
    <source>
        <dbReference type="EMBL" id="SHF32571.1"/>
    </source>
</evidence>
<gene>
    <name evidence="6" type="ORF">SAMN02745133_02364</name>
</gene>
<dbReference type="Gene3D" id="3.40.50.1220">
    <property type="entry name" value="TPP-binding domain"/>
    <property type="match status" value="1"/>
</dbReference>
<dbReference type="EC" id="2.3.1.286" evidence="1"/>
<evidence type="ECO:0000259" key="5">
    <source>
        <dbReference type="PROSITE" id="PS50305"/>
    </source>
</evidence>